<evidence type="ECO:0000256" key="7">
    <source>
        <dbReference type="ARBA" id="ARBA00022723"/>
    </source>
</evidence>
<dbReference type="PANTHER" id="PTHR11938">
    <property type="entry name" value="FAD NADPH DEHYDROGENASE/OXIDOREDUCTASE"/>
    <property type="match status" value="1"/>
</dbReference>
<evidence type="ECO:0000256" key="5">
    <source>
        <dbReference type="ARBA" id="ARBA00022630"/>
    </source>
</evidence>
<keyword evidence="9" id="KW-0560">Oxidoreductase</keyword>
<dbReference type="CDD" id="cd00713">
    <property type="entry name" value="GltS"/>
    <property type="match status" value="1"/>
</dbReference>
<evidence type="ECO:0000256" key="14">
    <source>
        <dbReference type="ARBA" id="ARBA00029440"/>
    </source>
</evidence>
<evidence type="ECO:0000256" key="4">
    <source>
        <dbReference type="ARBA" id="ARBA00022605"/>
    </source>
</evidence>
<dbReference type="PROSITE" id="PS51278">
    <property type="entry name" value="GATASE_TYPE_2"/>
    <property type="match status" value="1"/>
</dbReference>
<dbReference type="SUPFAM" id="SSF56235">
    <property type="entry name" value="N-terminal nucleophile aminohydrolases (Ntn hydrolases)"/>
    <property type="match status" value="1"/>
</dbReference>
<evidence type="ECO:0000256" key="1">
    <source>
        <dbReference type="ARBA" id="ARBA00001917"/>
    </source>
</evidence>
<dbReference type="InterPro" id="IPR017932">
    <property type="entry name" value="GATase_2_dom"/>
</dbReference>
<protein>
    <recommendedName>
        <fullName evidence="15">Glutamine amidotransferase type-2 domain-containing protein</fullName>
    </recommendedName>
</protein>
<comment type="caution">
    <text evidence="16">The sequence shown here is derived from an EMBL/GenBank/DDBJ whole genome shotgun (WGS) entry which is preliminary data.</text>
</comment>
<evidence type="ECO:0000256" key="9">
    <source>
        <dbReference type="ARBA" id="ARBA00023002"/>
    </source>
</evidence>
<proteinExistence type="inferred from homology"/>
<dbReference type="InterPro" id="IPR029055">
    <property type="entry name" value="Ntn_hydrolases_N"/>
</dbReference>
<evidence type="ECO:0000313" key="17">
    <source>
        <dbReference type="Proteomes" id="UP001344906"/>
    </source>
</evidence>
<dbReference type="SUPFAM" id="SSF51395">
    <property type="entry name" value="FMN-linked oxidoreductases"/>
    <property type="match status" value="1"/>
</dbReference>
<gene>
    <name evidence="16" type="ORF">KDH_41170</name>
</gene>
<dbReference type="RefSeq" id="WP_338253207.1">
    <property type="nucleotide sequence ID" value="NZ_BSRI01000002.1"/>
</dbReference>
<organism evidence="16 17">
    <name type="scientific">Dictyobacter halimunensis</name>
    <dbReference type="NCBI Taxonomy" id="3026934"/>
    <lineage>
        <taxon>Bacteria</taxon>
        <taxon>Bacillati</taxon>
        <taxon>Chloroflexota</taxon>
        <taxon>Ktedonobacteria</taxon>
        <taxon>Ktedonobacterales</taxon>
        <taxon>Dictyobacteraceae</taxon>
        <taxon>Dictyobacter</taxon>
    </lineage>
</organism>
<comment type="cofactor">
    <cofactor evidence="2">
        <name>[3Fe-4S] cluster</name>
        <dbReference type="ChEBI" id="CHEBI:21137"/>
    </cofactor>
</comment>
<sequence length="830" mass="91703">MTHKHEAIESACQMYPLYDSRWEHDACGTGFLAHVSGEANHSLVQQALEALARLTHRGAQDADAEVYDGAGILTQIPRALLLEELEKQHVTVANPADLGVGMVFLPPKGSVHTQQCRQIIEQVLQDAGLVILGWRTPPVNYNVLGARAREIAPEIAQVLVACPADFTVEAYGKALYHARRLIERKLTEADISDCYIASLSNTVLVHKGLLAPNDLANFYQDLADPRFTSALAVFHQRYSTNTFPAWPLAQPMRLLAHNGEINTIQGNRNWMQAREGSMTSSYWNEQIQDLLPVVQPGNSDSAQLDNALEFLAASGRDLLQSMQMLVPPAWEHDPELDAARRAWCDYHAGLIEPWDGPAALVFTDGRTVGAALDRNGLRPARYVLTAQGLLIVASEVGVVSVEPQDVVEKGRLGPGEMIAVDLEHQVFLRDLDIKEALAQRQPYQEWLESHRVSLPQSSLEELPDPGYAPEISDVFVRQQIFGYTHEDVEMVLRPILSENKEPTWSMGDDAPLAVLSNQQRSFSDYFRQRFAQVTNPPIDPLRERVVMSLDTYIGRRGSLLTETPDHAHLVHLKSPILTEAQLESLCHIDDEHFRSRTLLTTFDITDGSAGVEKTLDRLEAEAIAAINDGITLIVLSDSDASLTRLPVPMLIAIGAVHRALIDKGLRSRASLICQTGKVCDVHQIALVLGYGAEAIVPTMALESVRAMAGDRRLEHVTRELAVERYIHVIEEGLCKIMARMGISTLRNIIGAGQFEVLGLVPEFVERCFAGSTFHTGKITYQLVSEQLIKQAEELQQAQASPETANPKSVSWPTWAAIVSVAMLNTMPSIP</sequence>
<dbReference type="Pfam" id="PF00310">
    <property type="entry name" value="GATase_2"/>
    <property type="match status" value="1"/>
</dbReference>
<keyword evidence="7" id="KW-0479">Metal-binding</keyword>
<dbReference type="Gene3D" id="3.60.20.10">
    <property type="entry name" value="Glutamine Phosphoribosylpyrophosphate, subunit 1, domain 1"/>
    <property type="match status" value="1"/>
</dbReference>
<dbReference type="PANTHER" id="PTHR11938:SF133">
    <property type="entry name" value="GLUTAMATE SYNTHASE (NADH)"/>
    <property type="match status" value="1"/>
</dbReference>
<evidence type="ECO:0000256" key="11">
    <source>
        <dbReference type="ARBA" id="ARBA00023014"/>
    </source>
</evidence>
<evidence type="ECO:0000256" key="12">
    <source>
        <dbReference type="ARBA" id="ARBA00023164"/>
    </source>
</evidence>
<feature type="domain" description="Glutamine amidotransferase type-2" evidence="15">
    <location>
        <begin position="27"/>
        <end position="423"/>
    </location>
</feature>
<evidence type="ECO:0000256" key="10">
    <source>
        <dbReference type="ARBA" id="ARBA00023004"/>
    </source>
</evidence>
<name>A0ABQ6FXK7_9CHLR</name>
<dbReference type="EMBL" id="BSRI01000002">
    <property type="protein sequence ID" value="GLV57281.1"/>
    <property type="molecule type" value="Genomic_DNA"/>
</dbReference>
<keyword evidence="11" id="KW-0411">Iron-sulfur</keyword>
<evidence type="ECO:0000256" key="6">
    <source>
        <dbReference type="ARBA" id="ARBA00022643"/>
    </source>
</evidence>
<reference evidence="16 17" key="1">
    <citation type="submission" date="2023-02" db="EMBL/GenBank/DDBJ databases">
        <title>Dictyobacter halimunensis sp. nov., a new member of the class Ktedonobacteria from forest soil in a geothermal area.</title>
        <authorList>
            <person name="Rachmania M.K."/>
            <person name="Ningsih F."/>
            <person name="Sakai Y."/>
            <person name="Yabe S."/>
            <person name="Yokota A."/>
            <person name="Sjamsuridzal W."/>
        </authorList>
    </citation>
    <scope>NUCLEOTIDE SEQUENCE [LARGE SCALE GENOMIC DNA]</scope>
    <source>
        <strain evidence="16 17">S3.2.2.5</strain>
    </source>
</reference>
<keyword evidence="4" id="KW-0028">Amino-acid biosynthesis</keyword>
<comment type="cofactor">
    <cofactor evidence="1">
        <name>FMN</name>
        <dbReference type="ChEBI" id="CHEBI:58210"/>
    </cofactor>
</comment>
<accession>A0ABQ6FXK7</accession>
<keyword evidence="8" id="KW-0315">Glutamine amidotransferase</keyword>
<dbReference type="InterPro" id="IPR013785">
    <property type="entry name" value="Aldolase_TIM"/>
</dbReference>
<dbReference type="Pfam" id="PF04898">
    <property type="entry name" value="Glu_syn_central"/>
    <property type="match status" value="1"/>
</dbReference>
<evidence type="ECO:0000256" key="3">
    <source>
        <dbReference type="ARBA" id="ARBA00009716"/>
    </source>
</evidence>
<comment type="similarity">
    <text evidence="3">Belongs to the glutamate synthase family.</text>
</comment>
<keyword evidence="13" id="KW-0003">3Fe-4S</keyword>
<evidence type="ECO:0000256" key="13">
    <source>
        <dbReference type="ARBA" id="ARBA00023291"/>
    </source>
</evidence>
<dbReference type="InterPro" id="IPR050711">
    <property type="entry name" value="ET-N_metabolism_enzyme"/>
</dbReference>
<keyword evidence="10" id="KW-0408">Iron</keyword>
<keyword evidence="5" id="KW-0285">Flavoprotein</keyword>
<dbReference type="Proteomes" id="UP001344906">
    <property type="component" value="Unassembled WGS sequence"/>
</dbReference>
<dbReference type="InterPro" id="IPR006982">
    <property type="entry name" value="Glu_synth_centr_N"/>
</dbReference>
<evidence type="ECO:0000256" key="8">
    <source>
        <dbReference type="ARBA" id="ARBA00022962"/>
    </source>
</evidence>
<keyword evidence="17" id="KW-1185">Reference proteome</keyword>
<evidence type="ECO:0000256" key="2">
    <source>
        <dbReference type="ARBA" id="ARBA00001927"/>
    </source>
</evidence>
<dbReference type="Gene3D" id="3.20.20.70">
    <property type="entry name" value="Aldolase class I"/>
    <property type="match status" value="1"/>
</dbReference>
<comment type="pathway">
    <text evidence="14">Amino-acid biosynthesis.</text>
</comment>
<keyword evidence="6" id="KW-0288">FMN</keyword>
<keyword evidence="12" id="KW-0314">Glutamate biosynthesis</keyword>
<evidence type="ECO:0000259" key="15">
    <source>
        <dbReference type="PROSITE" id="PS51278"/>
    </source>
</evidence>
<evidence type="ECO:0000313" key="16">
    <source>
        <dbReference type="EMBL" id="GLV57281.1"/>
    </source>
</evidence>